<dbReference type="Gene3D" id="2.30.29.30">
    <property type="entry name" value="Pleckstrin-homology domain (PH domain)/Phosphotyrosine-binding domain (PTB)"/>
    <property type="match status" value="1"/>
</dbReference>
<dbReference type="InterPro" id="IPR011993">
    <property type="entry name" value="PH-like_dom_sf"/>
</dbReference>
<feature type="region of interest" description="Disordered" evidence="1">
    <location>
        <begin position="1"/>
        <end position="21"/>
    </location>
</feature>
<reference evidence="2 3" key="1">
    <citation type="submission" date="2019-08" db="EMBL/GenBank/DDBJ databases">
        <title>The genome of the soybean aphid Biotype 1, its phylome, world population structure and adaptation to the North American continent.</title>
        <authorList>
            <person name="Giordano R."/>
            <person name="Donthu R.K."/>
            <person name="Hernandez A.G."/>
            <person name="Wright C.L."/>
            <person name="Zimin A.V."/>
        </authorList>
    </citation>
    <scope>NUCLEOTIDE SEQUENCE [LARGE SCALE GENOMIC DNA]</scope>
    <source>
        <tissue evidence="2">Whole aphids</tissue>
    </source>
</reference>
<dbReference type="Proteomes" id="UP000475862">
    <property type="component" value="Unassembled WGS sequence"/>
</dbReference>
<dbReference type="OrthoDB" id="10452228at2759"/>
<protein>
    <submittedName>
        <fullName evidence="2">Uncharacterized protein</fullName>
    </submittedName>
</protein>
<sequence>MENTGTSPLEVANPSNKTSLETPDLSLEVLNKTQQLIDLGSPSKSPSPNYVCQISILKKELGLNENLLGMTGLCICDTKISIINYPFKSKEQNSIDIMMPSIIGVGVEGTFFYIFLKDDSPLGYGQLWVETYDTKISVKLFDIIHETLISNNNRVELLKTIESDDDSIQNQRYLVRKYKNHAFKYMKD</sequence>
<dbReference type="AlphaFoldDB" id="A0A6G0STX4"/>
<keyword evidence="3" id="KW-1185">Reference proteome</keyword>
<name>A0A6G0STX4_APHGL</name>
<comment type="caution">
    <text evidence="2">The sequence shown here is derived from an EMBL/GenBank/DDBJ whole genome shotgun (WGS) entry which is preliminary data.</text>
</comment>
<evidence type="ECO:0000313" key="3">
    <source>
        <dbReference type="Proteomes" id="UP000475862"/>
    </source>
</evidence>
<dbReference type="EMBL" id="VYZN01002169">
    <property type="protein sequence ID" value="KAE9521759.1"/>
    <property type="molecule type" value="Genomic_DNA"/>
</dbReference>
<gene>
    <name evidence="2" type="ORF">AGLY_017836</name>
</gene>
<evidence type="ECO:0000256" key="1">
    <source>
        <dbReference type="SAM" id="MobiDB-lite"/>
    </source>
</evidence>
<organism evidence="2 3">
    <name type="scientific">Aphis glycines</name>
    <name type="common">Soybean aphid</name>
    <dbReference type="NCBI Taxonomy" id="307491"/>
    <lineage>
        <taxon>Eukaryota</taxon>
        <taxon>Metazoa</taxon>
        <taxon>Ecdysozoa</taxon>
        <taxon>Arthropoda</taxon>
        <taxon>Hexapoda</taxon>
        <taxon>Insecta</taxon>
        <taxon>Pterygota</taxon>
        <taxon>Neoptera</taxon>
        <taxon>Paraneoptera</taxon>
        <taxon>Hemiptera</taxon>
        <taxon>Sternorrhyncha</taxon>
        <taxon>Aphidomorpha</taxon>
        <taxon>Aphidoidea</taxon>
        <taxon>Aphididae</taxon>
        <taxon>Aphidini</taxon>
        <taxon>Aphis</taxon>
        <taxon>Aphis</taxon>
    </lineage>
</organism>
<evidence type="ECO:0000313" key="2">
    <source>
        <dbReference type="EMBL" id="KAE9521759.1"/>
    </source>
</evidence>
<proteinExistence type="predicted"/>
<accession>A0A6G0STX4</accession>